<name>I9T0R5_9BACE</name>
<evidence type="ECO:0008006" key="3">
    <source>
        <dbReference type="Google" id="ProtNLM"/>
    </source>
</evidence>
<reference evidence="1 2" key="1">
    <citation type="submission" date="2012-02" db="EMBL/GenBank/DDBJ databases">
        <title>The Genome Sequence of Bacteroides salyersiae CL02T12C01.</title>
        <authorList>
            <consortium name="The Broad Institute Genome Sequencing Platform"/>
            <person name="Earl A."/>
            <person name="Ward D."/>
            <person name="Feldgarden M."/>
            <person name="Gevers D."/>
            <person name="Zitomersky N.L."/>
            <person name="Coyne M.J."/>
            <person name="Comstock L.E."/>
            <person name="Young S.K."/>
            <person name="Zeng Q."/>
            <person name="Gargeya S."/>
            <person name="Fitzgerald M."/>
            <person name="Haas B."/>
            <person name="Abouelleil A."/>
            <person name="Alvarado L."/>
            <person name="Arachchi H.M."/>
            <person name="Berlin A."/>
            <person name="Chapman S.B."/>
            <person name="Gearin G."/>
            <person name="Goldberg J."/>
            <person name="Griggs A."/>
            <person name="Gujja S."/>
            <person name="Hansen M."/>
            <person name="Heiman D."/>
            <person name="Howarth C."/>
            <person name="Larimer J."/>
            <person name="Lui A."/>
            <person name="MacDonald P.J.P."/>
            <person name="McCowen C."/>
            <person name="Montmayeur A."/>
            <person name="Murphy C."/>
            <person name="Neiman D."/>
            <person name="Pearson M."/>
            <person name="Priest M."/>
            <person name="Roberts A."/>
            <person name="Saif S."/>
            <person name="Shea T."/>
            <person name="Sisk P."/>
            <person name="Stolte C."/>
            <person name="Sykes S."/>
            <person name="Wortman J."/>
            <person name="Nusbaum C."/>
            <person name="Birren B."/>
        </authorList>
    </citation>
    <scope>NUCLEOTIDE SEQUENCE [LARGE SCALE GENOMIC DNA]</scope>
    <source>
        <strain evidence="1 2">CL02T12C01</strain>
    </source>
</reference>
<keyword evidence="2" id="KW-1185">Reference proteome</keyword>
<evidence type="ECO:0000313" key="1">
    <source>
        <dbReference type="EMBL" id="EIY62168.1"/>
    </source>
</evidence>
<dbReference type="OrthoDB" id="1056775at2"/>
<comment type="caution">
    <text evidence="1">The sequence shown here is derived from an EMBL/GenBank/DDBJ whole genome shotgun (WGS) entry which is preliminary data.</text>
</comment>
<evidence type="ECO:0000313" key="2">
    <source>
        <dbReference type="Proteomes" id="UP000005150"/>
    </source>
</evidence>
<accession>I9T0R5</accession>
<dbReference type="GO" id="GO:0003700">
    <property type="term" value="F:DNA-binding transcription factor activity"/>
    <property type="evidence" value="ECO:0007669"/>
    <property type="project" value="InterPro"/>
</dbReference>
<dbReference type="AlphaFoldDB" id="I9T0R5"/>
<dbReference type="PATRIC" id="fig|997887.3.peg.2893"/>
<sequence length="210" mass="24714">MTDKEIVDLIIAGNEEAMLYLLYDRYESDLKFYAWRYYDSLAYLEDLINCLYIQFKGKRGDWQPLKSFQWKCKFRTWFCSVASHLFLEKKDELIGLGGKDGSIVVNGGDKPLPEPEPEAGNQKLVMLMEAINRLENDDYRFILIKELEGYNHKEIAEMMVAKRKKENKVTFYDGKIVVPDAHYVDMNKARALKEVKAIVEQIKKDWYENK</sequence>
<dbReference type="Gene3D" id="1.10.1740.10">
    <property type="match status" value="1"/>
</dbReference>
<gene>
    <name evidence="1" type="ORF">HMPREF1071_02788</name>
</gene>
<dbReference type="EMBL" id="AGXV01000032">
    <property type="protein sequence ID" value="EIY62168.1"/>
    <property type="molecule type" value="Genomic_DNA"/>
</dbReference>
<dbReference type="Proteomes" id="UP000005150">
    <property type="component" value="Unassembled WGS sequence"/>
</dbReference>
<organism evidence="1 2">
    <name type="scientific">Bacteroides salyersiae CL02T12C01</name>
    <dbReference type="NCBI Taxonomy" id="997887"/>
    <lineage>
        <taxon>Bacteria</taxon>
        <taxon>Pseudomonadati</taxon>
        <taxon>Bacteroidota</taxon>
        <taxon>Bacteroidia</taxon>
        <taxon>Bacteroidales</taxon>
        <taxon>Bacteroidaceae</taxon>
        <taxon>Bacteroides</taxon>
    </lineage>
</organism>
<dbReference type="InterPro" id="IPR013325">
    <property type="entry name" value="RNA_pol_sigma_r2"/>
</dbReference>
<dbReference type="HOGENOM" id="CLU_1308084_0_0_10"/>
<dbReference type="GO" id="GO:0006352">
    <property type="term" value="P:DNA-templated transcription initiation"/>
    <property type="evidence" value="ECO:0007669"/>
    <property type="project" value="InterPro"/>
</dbReference>
<protein>
    <recommendedName>
        <fullName evidence="3">Sigma-70 family RNA polymerase sigma factor</fullName>
    </recommendedName>
</protein>
<proteinExistence type="predicted"/>
<dbReference type="SUPFAM" id="SSF88946">
    <property type="entry name" value="Sigma2 domain of RNA polymerase sigma factors"/>
    <property type="match status" value="1"/>
</dbReference>